<dbReference type="GO" id="GO:0008168">
    <property type="term" value="F:methyltransferase activity"/>
    <property type="evidence" value="ECO:0007669"/>
    <property type="project" value="UniProtKB-KW"/>
</dbReference>
<keyword evidence="1 6" id="KW-0489">Methyltransferase</keyword>
<evidence type="ECO:0000259" key="5">
    <source>
        <dbReference type="Pfam" id="PF08241"/>
    </source>
</evidence>
<accession>A0ABU7KXQ8</accession>
<dbReference type="InterPro" id="IPR029063">
    <property type="entry name" value="SAM-dependent_MTases_sf"/>
</dbReference>
<keyword evidence="3" id="KW-0949">S-adenosyl-L-methionine</keyword>
<evidence type="ECO:0000256" key="2">
    <source>
        <dbReference type="ARBA" id="ARBA00022679"/>
    </source>
</evidence>
<dbReference type="Proteomes" id="UP001348641">
    <property type="component" value="Unassembled WGS sequence"/>
</dbReference>
<dbReference type="SUPFAM" id="SSF53335">
    <property type="entry name" value="S-adenosyl-L-methionine-dependent methyltransferases"/>
    <property type="match status" value="1"/>
</dbReference>
<protein>
    <submittedName>
        <fullName evidence="6">Class I SAM-dependent methyltransferase</fullName>
        <ecNumber evidence="6">2.1.-.-</ecNumber>
    </submittedName>
</protein>
<gene>
    <name evidence="6" type="ORF">Q8A49_26485</name>
</gene>
<evidence type="ECO:0000256" key="3">
    <source>
        <dbReference type="ARBA" id="ARBA00022691"/>
    </source>
</evidence>
<dbReference type="RefSeq" id="WP_330160956.1">
    <property type="nucleotide sequence ID" value="NZ_BAAAJA010000018.1"/>
</dbReference>
<dbReference type="CDD" id="cd02440">
    <property type="entry name" value="AdoMet_MTases"/>
    <property type="match status" value="1"/>
</dbReference>
<dbReference type="Gene3D" id="3.40.50.150">
    <property type="entry name" value="Vaccinia Virus protein VP39"/>
    <property type="match status" value="1"/>
</dbReference>
<name>A0ABU7KXQ8_9ACTN</name>
<organism evidence="6 7">
    <name type="scientific">Nocardiopsis tropica</name>
    <dbReference type="NCBI Taxonomy" id="109330"/>
    <lineage>
        <taxon>Bacteria</taxon>
        <taxon>Bacillati</taxon>
        <taxon>Actinomycetota</taxon>
        <taxon>Actinomycetes</taxon>
        <taxon>Streptosporangiales</taxon>
        <taxon>Nocardiopsidaceae</taxon>
        <taxon>Nocardiopsis</taxon>
    </lineage>
</organism>
<dbReference type="EC" id="2.1.-.-" evidence="6"/>
<dbReference type="EMBL" id="JAUUCC010000094">
    <property type="protein sequence ID" value="MEE2054054.1"/>
    <property type="molecule type" value="Genomic_DNA"/>
</dbReference>
<proteinExistence type="predicted"/>
<comment type="caution">
    <text evidence="6">The sequence shown here is derived from an EMBL/GenBank/DDBJ whole genome shotgun (WGS) entry which is preliminary data.</text>
</comment>
<sequence>MSRFLPPGPVDFSWDHNSHYHDHLLRQVPGHGPPADRRGASGPSRDALRARPRALDVGCGGGRFARVLATRGFAVDAIDPASRMIDLARTLTPPRLPVDYRVASLEEAELDPAGYGFVSAVSSIHHMPFGPSLERMASALAPGGTLAVLGHYRERGGTDAAVGLAALGPQWAIGVGLGLARALTGTPDLHKVGPTAEMPVREPDMDMGEIAEAVGRHLPGARLRRLLFWRYSLVYHRPA</sequence>
<feature type="domain" description="Methyltransferase type 11" evidence="5">
    <location>
        <begin position="55"/>
        <end position="147"/>
    </location>
</feature>
<evidence type="ECO:0000313" key="6">
    <source>
        <dbReference type="EMBL" id="MEE2054054.1"/>
    </source>
</evidence>
<dbReference type="InterPro" id="IPR013216">
    <property type="entry name" value="Methyltransf_11"/>
</dbReference>
<reference evidence="6 7" key="1">
    <citation type="submission" date="2023-07" db="EMBL/GenBank/DDBJ databases">
        <authorList>
            <person name="Girao M."/>
            <person name="Carvalho M.F."/>
        </authorList>
    </citation>
    <scope>NUCLEOTIDE SEQUENCE [LARGE SCALE GENOMIC DNA]</scope>
    <source>
        <strain evidence="6 7">66/93</strain>
    </source>
</reference>
<dbReference type="GO" id="GO:0032259">
    <property type="term" value="P:methylation"/>
    <property type="evidence" value="ECO:0007669"/>
    <property type="project" value="UniProtKB-KW"/>
</dbReference>
<evidence type="ECO:0000256" key="1">
    <source>
        <dbReference type="ARBA" id="ARBA00022603"/>
    </source>
</evidence>
<dbReference type="PANTHER" id="PTHR43464:SF19">
    <property type="entry name" value="UBIQUINONE BIOSYNTHESIS O-METHYLTRANSFERASE, MITOCHONDRIAL"/>
    <property type="match status" value="1"/>
</dbReference>
<evidence type="ECO:0000313" key="7">
    <source>
        <dbReference type="Proteomes" id="UP001348641"/>
    </source>
</evidence>
<keyword evidence="2 6" id="KW-0808">Transferase</keyword>
<evidence type="ECO:0000256" key="4">
    <source>
        <dbReference type="SAM" id="MobiDB-lite"/>
    </source>
</evidence>
<dbReference type="PANTHER" id="PTHR43464">
    <property type="entry name" value="METHYLTRANSFERASE"/>
    <property type="match status" value="1"/>
</dbReference>
<feature type="region of interest" description="Disordered" evidence="4">
    <location>
        <begin position="24"/>
        <end position="49"/>
    </location>
</feature>
<dbReference type="Pfam" id="PF08241">
    <property type="entry name" value="Methyltransf_11"/>
    <property type="match status" value="1"/>
</dbReference>